<feature type="active site" description="Nucleophile" evidence="8">
    <location>
        <position position="31"/>
    </location>
</feature>
<dbReference type="eggNOG" id="COG3118">
    <property type="taxonomic scope" value="Bacteria"/>
</dbReference>
<dbReference type="CDD" id="cd02947">
    <property type="entry name" value="TRX_family"/>
    <property type="match status" value="1"/>
</dbReference>
<dbReference type="EMBL" id="ACIL03000013">
    <property type="protein sequence ID" value="ESL03042.1"/>
    <property type="molecule type" value="Genomic_DNA"/>
</dbReference>
<dbReference type="SUPFAM" id="SSF52833">
    <property type="entry name" value="Thioredoxin-like"/>
    <property type="match status" value="1"/>
</dbReference>
<keyword evidence="4 9" id="KW-1015">Disulfide bond</keyword>
<dbReference type="InterPro" id="IPR036249">
    <property type="entry name" value="Thioredoxin-like_sf"/>
</dbReference>
<evidence type="ECO:0000256" key="5">
    <source>
        <dbReference type="ARBA" id="ARBA00023284"/>
    </source>
</evidence>
<dbReference type="NCBIfam" id="TIGR01068">
    <property type="entry name" value="thioredoxin"/>
    <property type="match status" value="1"/>
</dbReference>
<evidence type="ECO:0000256" key="6">
    <source>
        <dbReference type="NCBIfam" id="TIGR01068"/>
    </source>
</evidence>
<evidence type="ECO:0000259" key="10">
    <source>
        <dbReference type="PROSITE" id="PS51352"/>
    </source>
</evidence>
<comment type="similarity">
    <text evidence="1 7">Belongs to the thioredoxin family.</text>
</comment>
<evidence type="ECO:0000256" key="4">
    <source>
        <dbReference type="ARBA" id="ARBA00023157"/>
    </source>
</evidence>
<dbReference type="HOGENOM" id="CLU_090389_10_4_9"/>
<dbReference type="PANTHER" id="PTHR45663:SF11">
    <property type="entry name" value="GEO12009P1"/>
    <property type="match status" value="1"/>
</dbReference>
<evidence type="ECO:0000256" key="1">
    <source>
        <dbReference type="ARBA" id="ARBA00008987"/>
    </source>
</evidence>
<gene>
    <name evidence="11" type="ORF">GCWU0000282_001915</name>
</gene>
<evidence type="ECO:0000256" key="7">
    <source>
        <dbReference type="PIRNR" id="PIRNR000077"/>
    </source>
</evidence>
<dbReference type="PIRSF" id="PIRSF000077">
    <property type="entry name" value="Thioredoxin"/>
    <property type="match status" value="1"/>
</dbReference>
<evidence type="ECO:0000256" key="2">
    <source>
        <dbReference type="ARBA" id="ARBA00022448"/>
    </source>
</evidence>
<dbReference type="OrthoDB" id="9790390at2"/>
<keyword evidence="2" id="KW-0813">Transport</keyword>
<proteinExistence type="inferred from homology"/>
<evidence type="ECO:0000256" key="3">
    <source>
        <dbReference type="ARBA" id="ARBA00022982"/>
    </source>
</evidence>
<dbReference type="Proteomes" id="UP000018227">
    <property type="component" value="Unassembled WGS sequence"/>
</dbReference>
<accession>V2Y4L8</accession>
<keyword evidence="12" id="KW-1185">Reference proteome</keyword>
<feature type="active site" description="Nucleophile" evidence="8">
    <location>
        <position position="28"/>
    </location>
</feature>
<dbReference type="Gene3D" id="3.40.30.10">
    <property type="entry name" value="Glutaredoxin"/>
    <property type="match status" value="1"/>
</dbReference>
<comment type="caution">
    <text evidence="11">The sequence shown here is derived from an EMBL/GenBank/DDBJ whole genome shotgun (WGS) entry which is preliminary data.</text>
</comment>
<dbReference type="GO" id="GO:0005737">
    <property type="term" value="C:cytoplasm"/>
    <property type="evidence" value="ECO:0007669"/>
    <property type="project" value="TreeGrafter"/>
</dbReference>
<dbReference type="InterPro" id="IPR013766">
    <property type="entry name" value="Thioredoxin_domain"/>
</dbReference>
<feature type="site" description="Deprotonates C-terminal active site Cys" evidence="8">
    <location>
        <position position="22"/>
    </location>
</feature>
<name>V2Y4L8_9FIRM</name>
<evidence type="ECO:0000256" key="8">
    <source>
        <dbReference type="PIRSR" id="PIRSR000077-1"/>
    </source>
</evidence>
<feature type="disulfide bond" description="Redox-active" evidence="9">
    <location>
        <begin position="28"/>
        <end position="31"/>
    </location>
</feature>
<reference evidence="11 12" key="1">
    <citation type="submission" date="2013-06" db="EMBL/GenBank/DDBJ databases">
        <authorList>
            <person name="Weinstock G."/>
            <person name="Sodergren E."/>
            <person name="Clifton S."/>
            <person name="Fulton L."/>
            <person name="Fulton B."/>
            <person name="Courtney L."/>
            <person name="Fronick C."/>
            <person name="Harrison M."/>
            <person name="Strong C."/>
            <person name="Farmer C."/>
            <person name="Delahaunty K."/>
            <person name="Markovic C."/>
            <person name="Hall O."/>
            <person name="Minx P."/>
            <person name="Tomlinson C."/>
            <person name="Mitreva M."/>
            <person name="Nelson J."/>
            <person name="Hou S."/>
            <person name="Wollam A."/>
            <person name="Pepin K.H."/>
            <person name="Johnson M."/>
            <person name="Bhonagiri V."/>
            <person name="Nash W.E."/>
            <person name="Warren W."/>
            <person name="Chinwalla A."/>
            <person name="Mardis E.R."/>
            <person name="Wilson R.K."/>
        </authorList>
    </citation>
    <scope>NUCLEOTIDE SEQUENCE [LARGE SCALE GENOMIC DNA]</scope>
    <source>
        <strain evidence="11 12">ATCC 51271</strain>
    </source>
</reference>
<protein>
    <recommendedName>
        <fullName evidence="6 7">Thioredoxin</fullName>
    </recommendedName>
</protein>
<organism evidence="11 12">
    <name type="scientific">Catonella morbi ATCC 51271</name>
    <dbReference type="NCBI Taxonomy" id="592026"/>
    <lineage>
        <taxon>Bacteria</taxon>
        <taxon>Bacillati</taxon>
        <taxon>Bacillota</taxon>
        <taxon>Clostridia</taxon>
        <taxon>Lachnospirales</taxon>
        <taxon>Lachnospiraceae</taxon>
        <taxon>Catonella</taxon>
    </lineage>
</organism>
<feature type="site" description="Contributes to redox potential value" evidence="8">
    <location>
        <position position="30"/>
    </location>
</feature>
<dbReference type="RefSeq" id="WP_023354784.1">
    <property type="nucleotide sequence ID" value="NZ_KI535368.1"/>
</dbReference>
<dbReference type="STRING" id="592026.GCWU0000282_001915"/>
<dbReference type="PROSITE" id="PS51352">
    <property type="entry name" value="THIOREDOXIN_2"/>
    <property type="match status" value="1"/>
</dbReference>
<dbReference type="PRINTS" id="PR00421">
    <property type="entry name" value="THIOREDOXIN"/>
</dbReference>
<evidence type="ECO:0000256" key="9">
    <source>
        <dbReference type="PIRSR" id="PIRSR000077-4"/>
    </source>
</evidence>
<dbReference type="InterPro" id="IPR005746">
    <property type="entry name" value="Thioredoxin"/>
</dbReference>
<evidence type="ECO:0000313" key="12">
    <source>
        <dbReference type="Proteomes" id="UP000018227"/>
    </source>
</evidence>
<dbReference type="PANTHER" id="PTHR45663">
    <property type="entry name" value="GEO12009P1"/>
    <property type="match status" value="1"/>
</dbReference>
<keyword evidence="3" id="KW-0249">Electron transport</keyword>
<dbReference type="Pfam" id="PF00085">
    <property type="entry name" value="Thioredoxin"/>
    <property type="match status" value="1"/>
</dbReference>
<dbReference type="AlphaFoldDB" id="V2Y4L8"/>
<evidence type="ECO:0000313" key="11">
    <source>
        <dbReference type="EMBL" id="ESL03042.1"/>
    </source>
</evidence>
<dbReference type="GO" id="GO:0015035">
    <property type="term" value="F:protein-disulfide reductase activity"/>
    <property type="evidence" value="ECO:0007669"/>
    <property type="project" value="UniProtKB-UniRule"/>
</dbReference>
<feature type="site" description="Contributes to redox potential value" evidence="8">
    <location>
        <position position="29"/>
    </location>
</feature>
<feature type="domain" description="Thioredoxin" evidence="10">
    <location>
        <begin position="1"/>
        <end position="104"/>
    </location>
</feature>
<sequence length="104" mass="11468">MVKKINEAEFSEVKNSKFAVVDFNATWCGPCKMLGPVLEEVSEELGSKAAFFAVDVDDNQSLAIKNKIQSIPAIVIYKYGEPVDRQIGFLPKAQLVDFISKNVG</sequence>
<keyword evidence="5 9" id="KW-0676">Redox-active center</keyword>